<dbReference type="SUPFAM" id="SSF46689">
    <property type="entry name" value="Homeodomain-like"/>
    <property type="match status" value="1"/>
</dbReference>
<reference evidence="4 5" key="1">
    <citation type="submission" date="2019-11" db="EMBL/GenBank/DDBJ databases">
        <title>Description of Pedobacter sp. LMG 31462T.</title>
        <authorList>
            <person name="Carlier A."/>
            <person name="Qi S."/>
            <person name="Vandamme P."/>
        </authorList>
    </citation>
    <scope>NUCLEOTIDE SEQUENCE [LARGE SCALE GENOMIC DNA]</scope>
    <source>
        <strain evidence="4 5">LMG 31462</strain>
    </source>
</reference>
<protein>
    <submittedName>
        <fullName evidence="4">TetR family transcriptional regulator</fullName>
    </submittedName>
</protein>
<evidence type="ECO:0000313" key="5">
    <source>
        <dbReference type="Proteomes" id="UP000636110"/>
    </source>
</evidence>
<evidence type="ECO:0000313" key="4">
    <source>
        <dbReference type="EMBL" id="MBB2148966.1"/>
    </source>
</evidence>
<gene>
    <name evidence="4" type="ORF">GM920_08570</name>
</gene>
<feature type="DNA-binding region" description="H-T-H motif" evidence="2">
    <location>
        <begin position="47"/>
        <end position="66"/>
    </location>
</feature>
<feature type="domain" description="HTH tetR-type" evidence="3">
    <location>
        <begin position="24"/>
        <end position="84"/>
    </location>
</feature>
<comment type="caution">
    <text evidence="4">The sequence shown here is derived from an EMBL/GenBank/DDBJ whole genome shotgun (WGS) entry which is preliminary data.</text>
</comment>
<sequence>MKFKKQETYSFMTRKYDGAIRNKERTKVKLIDAVGHIIKMDGYAGLKLKKIEEVAGVDRKTVYDYFGSIDNLVESYIRQKDYYIGFDNKMDQLLKSVKGDYGTNFMKGVMFEHFDVFSSDVDMQQAILCLLNGTYPSIEAVHEEREKIGSIFLDLAEPFFQGTKIDLPARIAIIVSGIYFMILNKKSRVCGIDLNTPEGENRIKTAIASIIQGAYLEAKKQKADF</sequence>
<accession>A0ABR6EVI1</accession>
<keyword evidence="1 2" id="KW-0238">DNA-binding</keyword>
<keyword evidence="5" id="KW-1185">Reference proteome</keyword>
<dbReference type="EMBL" id="WNXC01000002">
    <property type="protein sequence ID" value="MBB2148966.1"/>
    <property type="molecule type" value="Genomic_DNA"/>
</dbReference>
<evidence type="ECO:0000259" key="3">
    <source>
        <dbReference type="PROSITE" id="PS50977"/>
    </source>
</evidence>
<evidence type="ECO:0000256" key="1">
    <source>
        <dbReference type="ARBA" id="ARBA00023125"/>
    </source>
</evidence>
<dbReference type="InterPro" id="IPR009057">
    <property type="entry name" value="Homeodomain-like_sf"/>
</dbReference>
<name>A0ABR6EVI1_9SPHI</name>
<dbReference type="Pfam" id="PF00440">
    <property type="entry name" value="TetR_N"/>
    <property type="match status" value="1"/>
</dbReference>
<dbReference type="PROSITE" id="PS50977">
    <property type="entry name" value="HTH_TETR_2"/>
    <property type="match status" value="1"/>
</dbReference>
<organism evidence="4 5">
    <name type="scientific">Pedobacter gandavensis</name>
    <dbReference type="NCBI Taxonomy" id="2679963"/>
    <lineage>
        <taxon>Bacteria</taxon>
        <taxon>Pseudomonadati</taxon>
        <taxon>Bacteroidota</taxon>
        <taxon>Sphingobacteriia</taxon>
        <taxon>Sphingobacteriales</taxon>
        <taxon>Sphingobacteriaceae</taxon>
        <taxon>Pedobacter</taxon>
    </lineage>
</organism>
<dbReference type="Proteomes" id="UP000636110">
    <property type="component" value="Unassembled WGS sequence"/>
</dbReference>
<dbReference type="InterPro" id="IPR001647">
    <property type="entry name" value="HTH_TetR"/>
</dbReference>
<dbReference type="Gene3D" id="1.10.357.10">
    <property type="entry name" value="Tetracycline Repressor, domain 2"/>
    <property type="match status" value="1"/>
</dbReference>
<dbReference type="RefSeq" id="WP_182955773.1">
    <property type="nucleotide sequence ID" value="NZ_WNXC01000002.1"/>
</dbReference>
<evidence type="ECO:0000256" key="2">
    <source>
        <dbReference type="PROSITE-ProRule" id="PRU00335"/>
    </source>
</evidence>
<proteinExistence type="predicted"/>